<dbReference type="EMBL" id="CM047943">
    <property type="protein sequence ID" value="KAI9900477.1"/>
    <property type="molecule type" value="Genomic_DNA"/>
</dbReference>
<evidence type="ECO:0000313" key="2">
    <source>
        <dbReference type="Proteomes" id="UP001163324"/>
    </source>
</evidence>
<dbReference type="Proteomes" id="UP001163324">
    <property type="component" value="Chromosome 4"/>
</dbReference>
<sequence length="535" mass="59316">MASDLGVEDKQQLSNGIVMDHVAESPRDPSTPQPPPESSQMTLPSTEMPQSSVEVDQSFKTEANDDRPGTVIPSSLTPPPSTQAELTNGVPRGAFSQSHQSNYVSPPATVPLDIHRRNAESTYLPPPQQHIMDATAPQLRDMLLEAVSEYGKLEAINASNRLQYGLICLEGEQQRQLMDVESQMHDREIDQLRQVDHLRDAKHDLQNLVGELQQRHKVVSAEYERVLAENQGLQLRLRAAKHVIQKQDWRCQVLEEQKEQLANRLQEKSDNYRRWTKPGGIFNMSPGQQQHRHAATGQWRNAPPSDGSNLNTLLEAMNHDNNNSAPSTPIMAPRPGRNPAARHSRNAQSLSSLPTTPINRVQVERDGMLPFPKMIPQTEPPKRASRSYAQRRAMTPTHGRRKSRESTISEDDNEELARQALKSVEAAAQSFTSASMISHGAGAQGPRNRGGGEGEELYGSQASQAATEMLRRDSRSSQEARRGGVEPDEGPSREKRKFGGQHEASGDDCNGAQQWSPPKKARTAQSSQGLGIQYR</sequence>
<proteinExistence type="predicted"/>
<organism evidence="1 2">
    <name type="scientific">Trichothecium roseum</name>
    <dbReference type="NCBI Taxonomy" id="47278"/>
    <lineage>
        <taxon>Eukaryota</taxon>
        <taxon>Fungi</taxon>
        <taxon>Dikarya</taxon>
        <taxon>Ascomycota</taxon>
        <taxon>Pezizomycotina</taxon>
        <taxon>Sordariomycetes</taxon>
        <taxon>Hypocreomycetidae</taxon>
        <taxon>Hypocreales</taxon>
        <taxon>Hypocreales incertae sedis</taxon>
        <taxon>Trichothecium</taxon>
    </lineage>
</organism>
<name>A0ACC0V2M6_9HYPO</name>
<protein>
    <submittedName>
        <fullName evidence="1">Uncharacterized protein</fullName>
    </submittedName>
</protein>
<gene>
    <name evidence="1" type="ORF">N3K66_004739</name>
</gene>
<reference evidence="1" key="1">
    <citation type="submission" date="2022-10" db="EMBL/GenBank/DDBJ databases">
        <title>Complete Genome of Trichothecium roseum strain YXFP-22015, a Plant Pathogen Isolated from Citrus.</title>
        <authorList>
            <person name="Wang Y."/>
            <person name="Zhu L."/>
        </authorList>
    </citation>
    <scope>NUCLEOTIDE SEQUENCE</scope>
    <source>
        <strain evidence="1">YXFP-22015</strain>
    </source>
</reference>
<comment type="caution">
    <text evidence="1">The sequence shown here is derived from an EMBL/GenBank/DDBJ whole genome shotgun (WGS) entry which is preliminary data.</text>
</comment>
<evidence type="ECO:0000313" key="1">
    <source>
        <dbReference type="EMBL" id="KAI9900477.1"/>
    </source>
</evidence>
<keyword evidence="2" id="KW-1185">Reference proteome</keyword>
<accession>A0ACC0V2M6</accession>